<organism evidence="3 4">
    <name type="scientific">Microdochium trichocladiopsis</name>
    <dbReference type="NCBI Taxonomy" id="1682393"/>
    <lineage>
        <taxon>Eukaryota</taxon>
        <taxon>Fungi</taxon>
        <taxon>Dikarya</taxon>
        <taxon>Ascomycota</taxon>
        <taxon>Pezizomycotina</taxon>
        <taxon>Sordariomycetes</taxon>
        <taxon>Xylariomycetidae</taxon>
        <taxon>Xylariales</taxon>
        <taxon>Microdochiaceae</taxon>
        <taxon>Microdochium</taxon>
    </lineage>
</organism>
<keyword evidence="2" id="KW-0472">Membrane</keyword>
<reference evidence="3" key="1">
    <citation type="journal article" date="2021" name="Nat. Commun.">
        <title>Genetic determinants of endophytism in the Arabidopsis root mycobiome.</title>
        <authorList>
            <person name="Mesny F."/>
            <person name="Miyauchi S."/>
            <person name="Thiergart T."/>
            <person name="Pickel B."/>
            <person name="Atanasova L."/>
            <person name="Karlsson M."/>
            <person name="Huettel B."/>
            <person name="Barry K.W."/>
            <person name="Haridas S."/>
            <person name="Chen C."/>
            <person name="Bauer D."/>
            <person name="Andreopoulos W."/>
            <person name="Pangilinan J."/>
            <person name="LaButti K."/>
            <person name="Riley R."/>
            <person name="Lipzen A."/>
            <person name="Clum A."/>
            <person name="Drula E."/>
            <person name="Henrissat B."/>
            <person name="Kohler A."/>
            <person name="Grigoriev I.V."/>
            <person name="Martin F.M."/>
            <person name="Hacquard S."/>
        </authorList>
    </citation>
    <scope>NUCLEOTIDE SEQUENCE</scope>
    <source>
        <strain evidence="3">MPI-CAGE-CH-0230</strain>
    </source>
</reference>
<keyword evidence="4" id="KW-1185">Reference proteome</keyword>
<proteinExistence type="predicted"/>
<dbReference type="EMBL" id="JAGTJQ010000002">
    <property type="protein sequence ID" value="KAH7037468.1"/>
    <property type="molecule type" value="Genomic_DNA"/>
</dbReference>
<evidence type="ECO:0008006" key="5">
    <source>
        <dbReference type="Google" id="ProtNLM"/>
    </source>
</evidence>
<feature type="region of interest" description="Disordered" evidence="1">
    <location>
        <begin position="147"/>
        <end position="174"/>
    </location>
</feature>
<feature type="transmembrane region" description="Helical" evidence="2">
    <location>
        <begin position="601"/>
        <end position="622"/>
    </location>
</feature>
<evidence type="ECO:0000313" key="4">
    <source>
        <dbReference type="Proteomes" id="UP000756346"/>
    </source>
</evidence>
<feature type="compositionally biased region" description="Polar residues" evidence="1">
    <location>
        <begin position="57"/>
        <end position="74"/>
    </location>
</feature>
<dbReference type="PANTHER" id="PTHR37544">
    <property type="entry name" value="SPRAY-RELATED"/>
    <property type="match status" value="1"/>
</dbReference>
<feature type="transmembrane region" description="Helical" evidence="2">
    <location>
        <begin position="756"/>
        <end position="777"/>
    </location>
</feature>
<evidence type="ECO:0000256" key="2">
    <source>
        <dbReference type="SAM" id="Phobius"/>
    </source>
</evidence>
<dbReference type="InterPro" id="IPR021840">
    <property type="entry name" value="DUF3433"/>
</dbReference>
<feature type="transmembrane region" description="Helical" evidence="2">
    <location>
        <begin position="642"/>
        <end position="665"/>
    </location>
</feature>
<gene>
    <name evidence="3" type="ORF">B0I36DRAFT_380656</name>
</gene>
<dbReference type="Pfam" id="PF11915">
    <property type="entry name" value="DUF3433"/>
    <property type="match status" value="2"/>
</dbReference>
<feature type="transmembrane region" description="Helical" evidence="2">
    <location>
        <begin position="454"/>
        <end position="477"/>
    </location>
</feature>
<evidence type="ECO:0000256" key="1">
    <source>
        <dbReference type="SAM" id="MobiDB-lite"/>
    </source>
</evidence>
<keyword evidence="2" id="KW-0812">Transmembrane</keyword>
<keyword evidence="2" id="KW-1133">Transmembrane helix</keyword>
<feature type="compositionally biased region" description="Polar residues" evidence="1">
    <location>
        <begin position="30"/>
        <end position="49"/>
    </location>
</feature>
<feature type="transmembrane region" description="Helical" evidence="2">
    <location>
        <begin position="354"/>
        <end position="377"/>
    </location>
</feature>
<dbReference type="Proteomes" id="UP000756346">
    <property type="component" value="Unassembled WGS sequence"/>
</dbReference>
<comment type="caution">
    <text evidence="3">The sequence shown here is derived from an EMBL/GenBank/DDBJ whole genome shotgun (WGS) entry which is preliminary data.</text>
</comment>
<feature type="region of interest" description="Disordered" evidence="1">
    <location>
        <begin position="1"/>
        <end position="74"/>
    </location>
</feature>
<feature type="transmembrane region" description="Helical" evidence="2">
    <location>
        <begin position="718"/>
        <end position="744"/>
    </location>
</feature>
<dbReference type="GeneID" id="70190373"/>
<evidence type="ECO:0000313" key="3">
    <source>
        <dbReference type="EMBL" id="KAH7037468.1"/>
    </source>
</evidence>
<protein>
    <recommendedName>
        <fullName evidence="5">Phosphoribosylaminoimidazole-succinocarboxamide synthase</fullName>
    </recommendedName>
</protein>
<dbReference type="RefSeq" id="XP_046016589.1">
    <property type="nucleotide sequence ID" value="XM_046160827.1"/>
</dbReference>
<feature type="transmembrane region" description="Helical" evidence="2">
    <location>
        <begin position="312"/>
        <end position="334"/>
    </location>
</feature>
<dbReference type="AlphaFoldDB" id="A0A9P9BXW9"/>
<feature type="compositionally biased region" description="Low complexity" evidence="1">
    <location>
        <begin position="8"/>
        <end position="26"/>
    </location>
</feature>
<feature type="transmembrane region" description="Helical" evidence="2">
    <location>
        <begin position="425"/>
        <end position="442"/>
    </location>
</feature>
<name>A0A9P9BXW9_9PEZI</name>
<dbReference type="PANTHER" id="PTHR37544:SF1">
    <property type="entry name" value="PHOSPHORIBOSYLAMINOIMIDAZOLE-SUCCINOCARBOXAMIDE SYNTHASE"/>
    <property type="match status" value="1"/>
</dbReference>
<dbReference type="OrthoDB" id="3057599at2759"/>
<accession>A0A9P9BXW9</accession>
<sequence>MASHAYYPPSRTQTPPTTTTSQVTVVHNPHQPQAPTFRSSTEQQLSSSLPHAPTPPSIFSEQEQYGPQRMHGSTQHLPPVQHVQHPITPRPTVRFNAAQLPLPMAALQDPSMGRDFKDDLARAAGAVTPGVDDSPYIQYALDLMTKRHGEPDEGDEDESELSQGSGASYPGVHHIVPNATPGLFQPAPAYIPQDAAEARRPAGAQPTTSPYIPLTPELQPLTPLPYAAQYSPQEMRQQFPPEFKTIPLEQYSHIPGNVPNTMEAHEPLLGRDTPLPREIRRWQAVSDTSDHERGSRGGRLTYKPRVLQTPSLAVLAVLNLCMVAALMLCAIWSYSHGGLSTYSDDIYKGDYFVFRILPQLLGAIVLIYTQSVTTVAFRIQPFSRLASDDTRVREKAVFESMYLKSFLFPTGVQDWKMAVVVGNSWLLNLSIPLLSALFIVVRRDGRWAWTAGQGVAWTLVALYILSTMSTIFMMLTWRHMKTGLRKDWDLRSLADFILLASQSNSASKYRSTEVMATQDRMKDWFCGKDTERLGFWDAPESAGPWYGLGVEETIVDEKMSVRLWARGQGDSMSVASGASRMPIAQVVRSRYLPWCLRNGQIMSAAVAAIVLAVVLIAVSSTNTTSIRRGFRPGVEAGPSPEAFSAANFLWTFVPSLLGMVLFLVFQSYDLEMRILAPWAELAREDGSCAETSLLLEYAAATMPWEATWQAVRNKHWRVALTSFVAPVFVLIPVLAGGMFIALLIASTGEVRMFPQMIAFGIMLGLVALYAVVMAILVPNRAQFRLPHAVTSLAEILSFCSNDEIRNDTAFADFPLTVDDAAAAGFGRKQDLAARLDAGQEWHRQGRWTFSYGRNNDERLGIKRYSRFTVNPRRLRQYDRRTRGELISQPMQQRGAYAPVQ</sequence>